<protein>
    <recommendedName>
        <fullName evidence="3">DUF2384 domain-containing protein</fullName>
    </recommendedName>
</protein>
<dbReference type="AlphaFoldDB" id="A0A0J1D0C2"/>
<dbReference type="OrthoDB" id="8755366at2"/>
<sequence length="124" mass="13640">MSAVLDFQQFAQGLQAADRPLIAPERFAAAFHLRQQDLAELAHVHRATVSAAPANVKLQQFMRDTLRVLSAAMEINPDQAQAMYWYKNTPIPEFQHRTGEQLVSAGKTEAVISYLLSIASGSTG</sequence>
<evidence type="ECO:0000313" key="2">
    <source>
        <dbReference type="Proteomes" id="UP000035963"/>
    </source>
</evidence>
<keyword evidence="2" id="KW-1185">Reference proteome</keyword>
<dbReference type="PATRIC" id="fig|908627.4.peg.2308"/>
<dbReference type="Proteomes" id="UP000035963">
    <property type="component" value="Unassembled WGS sequence"/>
</dbReference>
<proteinExistence type="predicted"/>
<reference evidence="1 2" key="1">
    <citation type="journal article" date="2015" name="Genome Announc.">
        <title>Draft Genome Sequence of Burkholderia sp. Strain PML1(12), an Ectomycorrhizosphere-Inhabiting Bacterium with Effective Mineral-Weathering Ability.</title>
        <authorList>
            <person name="Uroz S."/>
            <person name="Oger P."/>
        </authorList>
    </citation>
    <scope>NUCLEOTIDE SEQUENCE [LARGE SCALE GENOMIC DNA]</scope>
    <source>
        <strain evidence="2">PML1(12)</strain>
    </source>
</reference>
<accession>A0A0J1D0C2</accession>
<dbReference type="RefSeq" id="WP_047846555.1">
    <property type="nucleotide sequence ID" value="NZ_AEJF01000075.1"/>
</dbReference>
<comment type="caution">
    <text evidence="1">The sequence shown here is derived from an EMBL/GenBank/DDBJ whole genome shotgun (WGS) entry which is preliminary data.</text>
</comment>
<name>A0A0J1D0C2_9BURK</name>
<gene>
    <name evidence="1" type="ORF">EOS_10435</name>
</gene>
<organism evidence="1 2">
    <name type="scientific">Caballeronia mineralivorans PML1(12)</name>
    <dbReference type="NCBI Taxonomy" id="908627"/>
    <lineage>
        <taxon>Bacteria</taxon>
        <taxon>Pseudomonadati</taxon>
        <taxon>Pseudomonadota</taxon>
        <taxon>Betaproteobacteria</taxon>
        <taxon>Burkholderiales</taxon>
        <taxon>Burkholderiaceae</taxon>
        <taxon>Caballeronia</taxon>
    </lineage>
</organism>
<evidence type="ECO:0008006" key="3">
    <source>
        <dbReference type="Google" id="ProtNLM"/>
    </source>
</evidence>
<dbReference type="EMBL" id="AEJF01000075">
    <property type="protein sequence ID" value="KLU26210.1"/>
    <property type="molecule type" value="Genomic_DNA"/>
</dbReference>
<evidence type="ECO:0000313" key="1">
    <source>
        <dbReference type="EMBL" id="KLU26210.1"/>
    </source>
</evidence>